<evidence type="ECO:0000313" key="1">
    <source>
        <dbReference type="EMBL" id="EKV32652.1"/>
    </source>
</evidence>
<proteinExistence type="predicted"/>
<gene>
    <name evidence="1" type="ORF">C882_2731</name>
</gene>
<dbReference type="RefSeq" id="WP_009539140.1">
    <property type="nucleotide sequence ID" value="NZ_ANHY01000003.1"/>
</dbReference>
<evidence type="ECO:0008006" key="3">
    <source>
        <dbReference type="Google" id="ProtNLM"/>
    </source>
</evidence>
<dbReference type="Pfam" id="PF10009">
    <property type="entry name" value="DUF2252"/>
    <property type="match status" value="2"/>
</dbReference>
<dbReference type="Proteomes" id="UP000009881">
    <property type="component" value="Unassembled WGS sequence"/>
</dbReference>
<dbReference type="OrthoDB" id="1491115at2"/>
<evidence type="ECO:0000313" key="2">
    <source>
        <dbReference type="Proteomes" id="UP000009881"/>
    </source>
</evidence>
<comment type="caution">
    <text evidence="1">The sequence shown here is derived from an EMBL/GenBank/DDBJ whole genome shotgun (WGS) entry which is preliminary data.</text>
</comment>
<sequence length="445" mass="49164">MSLTQDRAALIRTELKAVDGAPPRPKDPLPKHLKMARSPFRFFRGSAQLFYADLASGLLPVPEALRDVPLTRVQGDCHFSNFGFLTEEGSHGDAVIWCPNDYDDACMGRTAWDLLRFAASLVLAAEYAVGVCGGTYEMEDDDPVPPGTAPEPEAAARAIESFLTAYARACADVVGDPDARDRVIGGFKKKHALGPAERKARKRTAGGKNFETKSSLAKAAEVRDGAWRFRDIPGRHGRLDAAEKADIVEAFRPYVDDAILDVVRRLGAGTGSVDVDRYYLLVGPPRLDPTRPHLNHVVEVKRQKPAAPLRHFPDMSPTNRLDPAHLTVDCQRVMQRRPDMVLDEARWRGHHWLIRSRHFARVGLDPEVLICEKPARMIEEYAEACGEALALAHARGDRRSTDLEAAMAEALAIDRTRETINRAAVDYAAQVVEDWAALRGLLNDG</sequence>
<dbReference type="EMBL" id="ANHY01000003">
    <property type="protein sequence ID" value="EKV32652.1"/>
    <property type="molecule type" value="Genomic_DNA"/>
</dbReference>
<dbReference type="eggNOG" id="COG4320">
    <property type="taxonomic scope" value="Bacteria"/>
</dbReference>
<dbReference type="SUPFAM" id="SSF56112">
    <property type="entry name" value="Protein kinase-like (PK-like)"/>
    <property type="match status" value="1"/>
</dbReference>
<dbReference type="InterPro" id="IPR011009">
    <property type="entry name" value="Kinase-like_dom_sf"/>
</dbReference>
<organism evidence="1 2">
    <name type="scientific">Caenispirillum salinarum AK4</name>
    <dbReference type="NCBI Taxonomy" id="1238182"/>
    <lineage>
        <taxon>Bacteria</taxon>
        <taxon>Pseudomonadati</taxon>
        <taxon>Pseudomonadota</taxon>
        <taxon>Alphaproteobacteria</taxon>
        <taxon>Rhodospirillales</taxon>
        <taxon>Novispirillaceae</taxon>
        <taxon>Caenispirillum</taxon>
    </lineage>
</organism>
<dbReference type="PANTHER" id="PTHR39441:SF1">
    <property type="entry name" value="DUF2252 DOMAIN-CONTAINING PROTEIN"/>
    <property type="match status" value="1"/>
</dbReference>
<dbReference type="InterPro" id="IPR018721">
    <property type="entry name" value="DUF2252"/>
</dbReference>
<dbReference type="AlphaFoldDB" id="K9H538"/>
<reference evidence="1 2" key="1">
    <citation type="journal article" date="2013" name="Genome Announc.">
        <title>Draft Genome Sequence of an Alphaproteobacterium, Caenispirillum salinarum AK4(T), Isolated from a Solar Saltern.</title>
        <authorList>
            <person name="Khatri I."/>
            <person name="Singh A."/>
            <person name="Korpole S."/>
            <person name="Pinnaka A.K."/>
            <person name="Subramanian S."/>
        </authorList>
    </citation>
    <scope>NUCLEOTIDE SEQUENCE [LARGE SCALE GENOMIC DNA]</scope>
    <source>
        <strain evidence="1 2">AK4</strain>
    </source>
</reference>
<accession>K9H538</accession>
<dbReference type="PATRIC" id="fig|1238182.3.peg.691"/>
<keyword evidence="2" id="KW-1185">Reference proteome</keyword>
<protein>
    <recommendedName>
        <fullName evidence="3">DUF2252 domain-containing protein</fullName>
    </recommendedName>
</protein>
<name>K9H538_9PROT</name>
<dbReference type="PANTHER" id="PTHR39441">
    <property type="entry name" value="DUF2252 DOMAIN-CONTAINING PROTEIN"/>
    <property type="match status" value="1"/>
</dbReference>